<comment type="caution">
    <text evidence="2">The sequence shown here is derived from an EMBL/GenBank/DDBJ whole genome shotgun (WGS) entry which is preliminary data.</text>
</comment>
<reference evidence="2" key="1">
    <citation type="submission" date="2020-07" db="EMBL/GenBank/DDBJ databases">
        <title>Clarias magur genome sequencing, assembly and annotation.</title>
        <authorList>
            <person name="Kushwaha B."/>
            <person name="Kumar R."/>
            <person name="Das P."/>
            <person name="Joshi C.G."/>
            <person name="Kumar D."/>
            <person name="Nagpure N.S."/>
            <person name="Pandey M."/>
            <person name="Agarwal S."/>
            <person name="Srivastava S."/>
            <person name="Singh M."/>
            <person name="Sahoo L."/>
            <person name="Jayasankar P."/>
            <person name="Meher P.K."/>
            <person name="Koringa P.G."/>
            <person name="Iquebal M.A."/>
            <person name="Das S.P."/>
            <person name="Bit A."/>
            <person name="Patnaik S."/>
            <person name="Patel N."/>
            <person name="Shah T.M."/>
            <person name="Hinsu A."/>
            <person name="Jena J.K."/>
        </authorList>
    </citation>
    <scope>NUCLEOTIDE SEQUENCE</scope>
    <source>
        <strain evidence="2">CIFAMagur01</strain>
        <tissue evidence="2">Testis</tissue>
    </source>
</reference>
<feature type="non-terminal residue" evidence="2">
    <location>
        <position position="51"/>
    </location>
</feature>
<proteinExistence type="predicted"/>
<dbReference type="Proteomes" id="UP000727407">
    <property type="component" value="Unassembled WGS sequence"/>
</dbReference>
<feature type="compositionally biased region" description="Polar residues" evidence="1">
    <location>
        <begin position="1"/>
        <end position="16"/>
    </location>
</feature>
<dbReference type="EMBL" id="QNUK01000001">
    <property type="protein sequence ID" value="KAF5910118.1"/>
    <property type="molecule type" value="Genomic_DNA"/>
</dbReference>
<accession>A0A8J4XL57</accession>
<sequence length="51" mass="5831">ALSAETVQATARRNTYSQHSSSSSHRTSIRSWLQISTLWLFTDIWLAQTHV</sequence>
<evidence type="ECO:0000256" key="1">
    <source>
        <dbReference type="SAM" id="MobiDB-lite"/>
    </source>
</evidence>
<protein>
    <submittedName>
        <fullName evidence="2">Uncharacterized protein</fullName>
    </submittedName>
</protein>
<evidence type="ECO:0000313" key="2">
    <source>
        <dbReference type="EMBL" id="KAF5910118.1"/>
    </source>
</evidence>
<feature type="region of interest" description="Disordered" evidence="1">
    <location>
        <begin position="1"/>
        <end position="28"/>
    </location>
</feature>
<feature type="compositionally biased region" description="Low complexity" evidence="1">
    <location>
        <begin position="17"/>
        <end position="28"/>
    </location>
</feature>
<name>A0A8J4XL57_CLAMG</name>
<dbReference type="AlphaFoldDB" id="A0A8J4XL57"/>
<keyword evidence="3" id="KW-1185">Reference proteome</keyword>
<evidence type="ECO:0000313" key="3">
    <source>
        <dbReference type="Proteomes" id="UP000727407"/>
    </source>
</evidence>
<organism evidence="2 3">
    <name type="scientific">Clarias magur</name>
    <name type="common">Asian catfish</name>
    <name type="synonym">Macropteronotus magur</name>
    <dbReference type="NCBI Taxonomy" id="1594786"/>
    <lineage>
        <taxon>Eukaryota</taxon>
        <taxon>Metazoa</taxon>
        <taxon>Chordata</taxon>
        <taxon>Craniata</taxon>
        <taxon>Vertebrata</taxon>
        <taxon>Euteleostomi</taxon>
        <taxon>Actinopterygii</taxon>
        <taxon>Neopterygii</taxon>
        <taxon>Teleostei</taxon>
        <taxon>Ostariophysi</taxon>
        <taxon>Siluriformes</taxon>
        <taxon>Clariidae</taxon>
        <taxon>Clarias</taxon>
    </lineage>
</organism>
<gene>
    <name evidence="2" type="ORF">DAT39_000266</name>
</gene>